<protein>
    <submittedName>
        <fullName evidence="3">Uncharacterized protein</fullName>
    </submittedName>
</protein>
<keyword evidence="2" id="KW-1133">Transmembrane helix</keyword>
<evidence type="ECO:0000313" key="3">
    <source>
        <dbReference type="EMBL" id="PRQ09190.1"/>
    </source>
</evidence>
<keyword evidence="2" id="KW-0472">Membrane</keyword>
<name>A0A2S9YVT1_9BACT</name>
<keyword evidence="2" id="KW-0812">Transmembrane</keyword>
<dbReference type="EMBL" id="PVNL01000030">
    <property type="protein sequence ID" value="PRQ09190.1"/>
    <property type="molecule type" value="Genomic_DNA"/>
</dbReference>
<evidence type="ECO:0000256" key="1">
    <source>
        <dbReference type="SAM" id="MobiDB-lite"/>
    </source>
</evidence>
<reference evidence="3 4" key="1">
    <citation type="submission" date="2018-03" db="EMBL/GenBank/DDBJ databases">
        <title>Draft Genome Sequences of the Obligatory Marine Myxobacteria Enhygromyxa salina SWB007.</title>
        <authorList>
            <person name="Poehlein A."/>
            <person name="Moghaddam J.A."/>
            <person name="Harms H."/>
            <person name="Alanjari M."/>
            <person name="Koenig G.M."/>
            <person name="Daniel R."/>
            <person name="Schaeberle T.F."/>
        </authorList>
    </citation>
    <scope>NUCLEOTIDE SEQUENCE [LARGE SCALE GENOMIC DNA]</scope>
    <source>
        <strain evidence="3 4">SWB007</strain>
    </source>
</reference>
<accession>A0A2S9YVT1</accession>
<sequence>MLVMSVPVTMTVTMTVTMPLAVVPMPMPMPMPFSAPLGLHVGGGCDYAHQARDRQTRDSEHDFRRRSSEVHRREPITQYLFGIRLFSVTTD</sequence>
<organism evidence="3 4">
    <name type="scientific">Enhygromyxa salina</name>
    <dbReference type="NCBI Taxonomy" id="215803"/>
    <lineage>
        <taxon>Bacteria</taxon>
        <taxon>Pseudomonadati</taxon>
        <taxon>Myxococcota</taxon>
        <taxon>Polyangia</taxon>
        <taxon>Nannocystales</taxon>
        <taxon>Nannocystaceae</taxon>
        <taxon>Enhygromyxa</taxon>
    </lineage>
</organism>
<evidence type="ECO:0000256" key="2">
    <source>
        <dbReference type="SAM" id="Phobius"/>
    </source>
</evidence>
<comment type="caution">
    <text evidence="3">The sequence shown here is derived from an EMBL/GenBank/DDBJ whole genome shotgun (WGS) entry which is preliminary data.</text>
</comment>
<gene>
    <name evidence="3" type="ORF">ENSA7_11800</name>
</gene>
<evidence type="ECO:0000313" key="4">
    <source>
        <dbReference type="Proteomes" id="UP000238823"/>
    </source>
</evidence>
<proteinExistence type="predicted"/>
<dbReference type="AlphaFoldDB" id="A0A2S9YVT1"/>
<feature type="transmembrane region" description="Helical" evidence="2">
    <location>
        <begin position="6"/>
        <end position="23"/>
    </location>
</feature>
<feature type="region of interest" description="Disordered" evidence="1">
    <location>
        <begin position="50"/>
        <end position="70"/>
    </location>
</feature>
<dbReference type="Proteomes" id="UP000238823">
    <property type="component" value="Unassembled WGS sequence"/>
</dbReference>